<keyword evidence="1" id="KW-0472">Membrane</keyword>
<name>A0A8J4FQZ5_9CHLO</name>
<evidence type="ECO:0000313" key="3">
    <source>
        <dbReference type="Proteomes" id="UP000747110"/>
    </source>
</evidence>
<organism evidence="2 3">
    <name type="scientific">Volvox reticuliferus</name>
    <dbReference type="NCBI Taxonomy" id="1737510"/>
    <lineage>
        <taxon>Eukaryota</taxon>
        <taxon>Viridiplantae</taxon>
        <taxon>Chlorophyta</taxon>
        <taxon>core chlorophytes</taxon>
        <taxon>Chlorophyceae</taxon>
        <taxon>CS clade</taxon>
        <taxon>Chlamydomonadales</taxon>
        <taxon>Volvocaceae</taxon>
        <taxon>Volvox</taxon>
    </lineage>
</organism>
<dbReference type="OrthoDB" id="10563674at2759"/>
<gene>
    <name evidence="2" type="ORF">Vretifemale_9822</name>
</gene>
<evidence type="ECO:0000313" key="2">
    <source>
        <dbReference type="EMBL" id="GIL80773.1"/>
    </source>
</evidence>
<dbReference type="AlphaFoldDB" id="A0A8J4FQZ5"/>
<reference evidence="2" key="1">
    <citation type="journal article" date="2021" name="Proc. Natl. Acad. Sci. U.S.A.">
        <title>Three genomes in the algal genus Volvox reveal the fate of a haploid sex-determining region after a transition to homothallism.</title>
        <authorList>
            <person name="Yamamoto K."/>
            <person name="Hamaji T."/>
            <person name="Kawai-Toyooka H."/>
            <person name="Matsuzaki R."/>
            <person name="Takahashi F."/>
            <person name="Nishimura Y."/>
            <person name="Kawachi M."/>
            <person name="Noguchi H."/>
            <person name="Minakuchi Y."/>
            <person name="Umen J.G."/>
            <person name="Toyoda A."/>
            <person name="Nozaki H."/>
        </authorList>
    </citation>
    <scope>NUCLEOTIDE SEQUENCE</scope>
    <source>
        <strain evidence="2">NIES-3786</strain>
    </source>
</reference>
<dbReference type="Proteomes" id="UP000747110">
    <property type="component" value="Unassembled WGS sequence"/>
</dbReference>
<feature type="transmembrane region" description="Helical" evidence="1">
    <location>
        <begin position="46"/>
        <end position="65"/>
    </location>
</feature>
<comment type="caution">
    <text evidence="2">The sequence shown here is derived from an EMBL/GenBank/DDBJ whole genome shotgun (WGS) entry which is preliminary data.</text>
</comment>
<evidence type="ECO:0000256" key="1">
    <source>
        <dbReference type="SAM" id="Phobius"/>
    </source>
</evidence>
<protein>
    <submittedName>
        <fullName evidence="2">Uncharacterized protein</fullName>
    </submittedName>
</protein>
<dbReference type="EMBL" id="BNCP01000019">
    <property type="protein sequence ID" value="GIL80773.1"/>
    <property type="molecule type" value="Genomic_DNA"/>
</dbReference>
<feature type="non-terminal residue" evidence="2">
    <location>
        <position position="1"/>
    </location>
</feature>
<accession>A0A8J4FQZ5</accession>
<keyword evidence="3" id="KW-1185">Reference proteome</keyword>
<keyword evidence="1" id="KW-1133">Transmembrane helix</keyword>
<keyword evidence="1" id="KW-0812">Transmembrane</keyword>
<sequence>MSPETRSMLIAINVLFIAYIAVHWKYFYREFYLDVWQSVDPRRQTIFPQSIWGLIVRGIICYYAFKFSKRLYQGWQERVEARRAVRVAVANEAARTALAEELQKSTSQAAVAAQAVERERRQVQQAALKESAMTGAVASQG</sequence>
<feature type="transmembrane region" description="Helical" evidence="1">
    <location>
        <begin position="7"/>
        <end position="26"/>
    </location>
</feature>
<proteinExistence type="predicted"/>